<reference evidence="2 3" key="1">
    <citation type="submission" date="2020-04" db="EMBL/GenBank/DDBJ databases">
        <title>Description of novel Gluconacetobacter.</title>
        <authorList>
            <person name="Sombolestani A."/>
        </authorList>
    </citation>
    <scope>NUCLEOTIDE SEQUENCE [LARGE SCALE GENOMIC DNA]</scope>
    <source>
        <strain evidence="2 3">LMG 27801</strain>
    </source>
</reference>
<organism evidence="2 3">
    <name type="scientific">Gluconacetobacter aggeris</name>
    <dbReference type="NCBI Taxonomy" id="1286186"/>
    <lineage>
        <taxon>Bacteria</taxon>
        <taxon>Pseudomonadati</taxon>
        <taxon>Pseudomonadota</taxon>
        <taxon>Alphaproteobacteria</taxon>
        <taxon>Acetobacterales</taxon>
        <taxon>Acetobacteraceae</taxon>
        <taxon>Gluconacetobacter</taxon>
    </lineage>
</organism>
<sequence>MIPLSQSVMHLMSRQDVVETLIAALGVKWLRFGPPVLDQYRRLIAERPDDEPACQAFFCRYPQLLDPMAVQVWSQPDFHGALEPDFVVRRADDSYLVVEIECPGKRLMTKGAQLSGEATHAEKQAVEYESFLSERVQEARTHFPKYRRADCLVIIGTEASLDQAQSEALERANQRRQNVRIAGFDWLEARARKLIENVSHGSIDVITRHRVI</sequence>
<name>A0A7W4NYZ2_9PROT</name>
<dbReference type="RefSeq" id="WP_182985709.1">
    <property type="nucleotide sequence ID" value="NZ_JABEQD010000003.1"/>
</dbReference>
<dbReference type="Pfam" id="PF14082">
    <property type="entry name" value="SduA_C"/>
    <property type="match status" value="1"/>
</dbReference>
<comment type="caution">
    <text evidence="2">The sequence shown here is derived from an EMBL/GenBank/DDBJ whole genome shotgun (WGS) entry which is preliminary data.</text>
</comment>
<feature type="domain" description="Shedu protein SduA C-terminal" evidence="1">
    <location>
        <begin position="50"/>
        <end position="187"/>
    </location>
</feature>
<proteinExistence type="predicted"/>
<dbReference type="AlphaFoldDB" id="A0A7W4NYZ2"/>
<evidence type="ECO:0000259" key="1">
    <source>
        <dbReference type="Pfam" id="PF14082"/>
    </source>
</evidence>
<dbReference type="Proteomes" id="UP000559860">
    <property type="component" value="Unassembled WGS sequence"/>
</dbReference>
<protein>
    <submittedName>
        <fullName evidence="2">DUF4263 domain-containing protein</fullName>
    </submittedName>
</protein>
<keyword evidence="3" id="KW-1185">Reference proteome</keyword>
<evidence type="ECO:0000313" key="2">
    <source>
        <dbReference type="EMBL" id="MBB2168120.1"/>
    </source>
</evidence>
<dbReference type="EMBL" id="JABEQD010000003">
    <property type="protein sequence ID" value="MBB2168120.1"/>
    <property type="molecule type" value="Genomic_DNA"/>
</dbReference>
<accession>A0A7W4NYZ2</accession>
<gene>
    <name evidence="2" type="ORF">HLH36_07100</name>
</gene>
<evidence type="ECO:0000313" key="3">
    <source>
        <dbReference type="Proteomes" id="UP000559860"/>
    </source>
</evidence>
<dbReference type="InterPro" id="IPR025359">
    <property type="entry name" value="SduA_C"/>
</dbReference>